<dbReference type="RefSeq" id="WP_133942561.1">
    <property type="nucleotide sequence ID" value="NZ_CP038241.1"/>
</dbReference>
<keyword evidence="2" id="KW-1185">Reference proteome</keyword>
<dbReference type="KEGG" id="aii:E4K63_00175"/>
<dbReference type="GO" id="GO:0032196">
    <property type="term" value="P:transposition"/>
    <property type="evidence" value="ECO:0007669"/>
    <property type="project" value="TreeGrafter"/>
</dbReference>
<dbReference type="GO" id="GO:0005829">
    <property type="term" value="C:cytosol"/>
    <property type="evidence" value="ECO:0007669"/>
    <property type="project" value="TreeGrafter"/>
</dbReference>
<sequence>MLNEKYTIAEIIAIKLSRNKSAIYRCISNNVGKRGYSANVAYKLIKSRRLNSSKTRRILPNSILEKYIFEKVKEYWSPEQVANMWKTEAKETLCHETIYQYIYI</sequence>
<proteinExistence type="predicted"/>
<dbReference type="PANTHER" id="PTHR10948">
    <property type="entry name" value="TRANSPOSASE"/>
    <property type="match status" value="1"/>
</dbReference>
<organism evidence="1 2">
    <name type="scientific">Allofrancisella inopinata</name>
    <dbReference type="NCBI Taxonomy" id="1085647"/>
    <lineage>
        <taxon>Bacteria</taxon>
        <taxon>Pseudomonadati</taxon>
        <taxon>Pseudomonadota</taxon>
        <taxon>Gammaproteobacteria</taxon>
        <taxon>Thiotrichales</taxon>
        <taxon>Francisellaceae</taxon>
        <taxon>Allofrancisella</taxon>
    </lineage>
</organism>
<name>A0AAE6YIE3_9GAMM</name>
<dbReference type="AlphaFoldDB" id="A0AAE6YIE3"/>
<dbReference type="EMBL" id="CP038241">
    <property type="protein sequence ID" value="QIV95337.1"/>
    <property type="molecule type" value="Genomic_DNA"/>
</dbReference>
<dbReference type="InterPro" id="IPR051917">
    <property type="entry name" value="Transposase-Integrase"/>
</dbReference>
<reference evidence="1 2" key="1">
    <citation type="submission" date="2019-03" db="EMBL/GenBank/DDBJ databases">
        <title>Complete Genome Sequence of Allofrancisella inopinata Strain SYSU YG23 Isolated from Water-Cooling Systems in China.</title>
        <authorList>
            <person name="Ohrman C."/>
            <person name="Uneklint I."/>
            <person name="Sjodin A."/>
        </authorList>
    </citation>
    <scope>NUCLEOTIDE SEQUENCE [LARGE SCALE GENOMIC DNA]</scope>
    <source>
        <strain evidence="1 2">SYSU YG23</strain>
    </source>
</reference>
<dbReference type="GO" id="GO:0004803">
    <property type="term" value="F:transposase activity"/>
    <property type="evidence" value="ECO:0007669"/>
    <property type="project" value="TreeGrafter"/>
</dbReference>
<dbReference type="Proteomes" id="UP000502004">
    <property type="component" value="Chromosome"/>
</dbReference>
<gene>
    <name evidence="1" type="ORF">E4K63_00175</name>
</gene>
<evidence type="ECO:0000313" key="2">
    <source>
        <dbReference type="Proteomes" id="UP000502004"/>
    </source>
</evidence>
<evidence type="ECO:0000313" key="1">
    <source>
        <dbReference type="EMBL" id="QIV95337.1"/>
    </source>
</evidence>
<protein>
    <submittedName>
        <fullName evidence="1">Uncharacterized protein</fullName>
    </submittedName>
</protein>
<accession>A0AAE6YIE3</accession>
<dbReference type="PANTHER" id="PTHR10948:SF23">
    <property type="entry name" value="TRANSPOSASE INSI FOR INSERTION SEQUENCE ELEMENT IS30A-RELATED"/>
    <property type="match status" value="1"/>
</dbReference>